<dbReference type="Pfam" id="PF13545">
    <property type="entry name" value="HTH_Crp_2"/>
    <property type="match status" value="1"/>
</dbReference>
<organism evidence="6 7">
    <name type="scientific">Flintibacter hominis</name>
    <dbReference type="NCBI Taxonomy" id="2763048"/>
    <lineage>
        <taxon>Bacteria</taxon>
        <taxon>Bacillati</taxon>
        <taxon>Bacillota</taxon>
        <taxon>Clostridia</taxon>
        <taxon>Eubacteriales</taxon>
        <taxon>Flintibacter</taxon>
    </lineage>
</organism>
<dbReference type="GO" id="GO:0006355">
    <property type="term" value="P:regulation of DNA-templated transcription"/>
    <property type="evidence" value="ECO:0007669"/>
    <property type="project" value="InterPro"/>
</dbReference>
<protein>
    <submittedName>
        <fullName evidence="6">Crp/Fnr family transcriptional regulator</fullName>
    </submittedName>
</protein>
<dbReference type="Proteomes" id="UP000628736">
    <property type="component" value="Unassembled WGS sequence"/>
</dbReference>
<dbReference type="InterPro" id="IPR036390">
    <property type="entry name" value="WH_DNA-bd_sf"/>
</dbReference>
<dbReference type="EMBL" id="JACOPO010000004">
    <property type="protein sequence ID" value="MBC5722810.1"/>
    <property type="molecule type" value="Genomic_DNA"/>
</dbReference>
<proteinExistence type="predicted"/>
<evidence type="ECO:0000313" key="6">
    <source>
        <dbReference type="EMBL" id="MBC5722810.1"/>
    </source>
</evidence>
<comment type="caution">
    <text evidence="6">The sequence shown here is derived from an EMBL/GenBank/DDBJ whole genome shotgun (WGS) entry which is preliminary data.</text>
</comment>
<evidence type="ECO:0000259" key="4">
    <source>
        <dbReference type="PROSITE" id="PS50042"/>
    </source>
</evidence>
<dbReference type="Gene3D" id="2.60.120.10">
    <property type="entry name" value="Jelly Rolls"/>
    <property type="match status" value="1"/>
</dbReference>
<feature type="domain" description="HTH crp-type" evidence="5">
    <location>
        <begin position="149"/>
        <end position="219"/>
    </location>
</feature>
<reference evidence="6" key="1">
    <citation type="submission" date="2020-08" db="EMBL/GenBank/DDBJ databases">
        <title>Genome public.</title>
        <authorList>
            <person name="Liu C."/>
            <person name="Sun Q."/>
        </authorList>
    </citation>
    <scope>NUCLEOTIDE SEQUENCE</scope>
    <source>
        <strain evidence="6">NSJ-23</strain>
    </source>
</reference>
<evidence type="ECO:0000256" key="1">
    <source>
        <dbReference type="ARBA" id="ARBA00023015"/>
    </source>
</evidence>
<name>A0A8J6M385_9FIRM</name>
<dbReference type="SUPFAM" id="SSF51206">
    <property type="entry name" value="cAMP-binding domain-like"/>
    <property type="match status" value="1"/>
</dbReference>
<accession>A0A8J6M385</accession>
<keyword evidence="1" id="KW-0805">Transcription regulation</keyword>
<dbReference type="InterPro" id="IPR014710">
    <property type="entry name" value="RmlC-like_jellyroll"/>
</dbReference>
<dbReference type="CDD" id="cd00038">
    <property type="entry name" value="CAP_ED"/>
    <property type="match status" value="1"/>
</dbReference>
<evidence type="ECO:0000259" key="5">
    <source>
        <dbReference type="PROSITE" id="PS51063"/>
    </source>
</evidence>
<dbReference type="Pfam" id="PF00027">
    <property type="entry name" value="cNMP_binding"/>
    <property type="match status" value="1"/>
</dbReference>
<dbReference type="SMART" id="SM00419">
    <property type="entry name" value="HTH_CRP"/>
    <property type="match status" value="1"/>
</dbReference>
<keyword evidence="3" id="KW-0804">Transcription</keyword>
<sequence>MDYQFLAGILLFQGLSPDVLPDLLAGLGAGTRFYPRGEAVLRTGDRTGRLGLVLSGGVNIENHDAWGNRTILDHVAPGQVFAETYACVPGEPLMVDVAAVQDTEVLFLDMGLLLSGEGPHHGILLRNLLTITARKNLALSRRIFYTSSKTIRGRLLSYLSDQAVLQNSPSFSIPFDRQQLADYLGVDRSALSNELGKMRREGLLSARKSHFRLNVNQMP</sequence>
<dbReference type="InterPro" id="IPR012318">
    <property type="entry name" value="HTH_CRP"/>
</dbReference>
<gene>
    <name evidence="6" type="ORF">H8S11_08300</name>
</gene>
<keyword evidence="7" id="KW-1185">Reference proteome</keyword>
<feature type="domain" description="Cyclic nucleotide-binding" evidence="4">
    <location>
        <begin position="11"/>
        <end position="109"/>
    </location>
</feature>
<dbReference type="PROSITE" id="PS51063">
    <property type="entry name" value="HTH_CRP_2"/>
    <property type="match status" value="1"/>
</dbReference>
<evidence type="ECO:0000313" key="7">
    <source>
        <dbReference type="Proteomes" id="UP000628736"/>
    </source>
</evidence>
<dbReference type="GO" id="GO:0003677">
    <property type="term" value="F:DNA binding"/>
    <property type="evidence" value="ECO:0007669"/>
    <property type="project" value="UniProtKB-KW"/>
</dbReference>
<dbReference type="RefSeq" id="WP_186852810.1">
    <property type="nucleotide sequence ID" value="NZ_JACOPO010000004.1"/>
</dbReference>
<evidence type="ECO:0000256" key="2">
    <source>
        <dbReference type="ARBA" id="ARBA00023125"/>
    </source>
</evidence>
<dbReference type="PROSITE" id="PS50042">
    <property type="entry name" value="CNMP_BINDING_3"/>
    <property type="match status" value="1"/>
</dbReference>
<dbReference type="InterPro" id="IPR018490">
    <property type="entry name" value="cNMP-bd_dom_sf"/>
</dbReference>
<evidence type="ECO:0000256" key="3">
    <source>
        <dbReference type="ARBA" id="ARBA00023163"/>
    </source>
</evidence>
<dbReference type="InterPro" id="IPR000595">
    <property type="entry name" value="cNMP-bd_dom"/>
</dbReference>
<keyword evidence="2" id="KW-0238">DNA-binding</keyword>
<dbReference type="AlphaFoldDB" id="A0A8J6M385"/>
<dbReference type="SUPFAM" id="SSF46785">
    <property type="entry name" value="Winged helix' DNA-binding domain"/>
    <property type="match status" value="1"/>
</dbReference>